<reference evidence="1 2" key="1">
    <citation type="submission" date="2020-02" db="EMBL/GenBank/DDBJ databases">
        <authorList>
            <person name="Dziuba M."/>
            <person name="Kuznetsov B."/>
            <person name="Mardanov A."/>
            <person name="Ravin N."/>
            <person name="Grouzdev D."/>
        </authorList>
    </citation>
    <scope>NUCLEOTIDE SEQUENCE [LARGE SCALE GENOMIC DNA]</scope>
    <source>
        <strain evidence="1 2">SpK</strain>
    </source>
</reference>
<dbReference type="RefSeq" id="WP_163682797.1">
    <property type="nucleotide sequence ID" value="NZ_JAAIYP010000045.1"/>
</dbReference>
<dbReference type="Proteomes" id="UP000480684">
    <property type="component" value="Unassembled WGS sequence"/>
</dbReference>
<organism evidence="1 2">
    <name type="scientific">Magnetospirillum aberrantis SpK</name>
    <dbReference type="NCBI Taxonomy" id="908842"/>
    <lineage>
        <taxon>Bacteria</taxon>
        <taxon>Pseudomonadati</taxon>
        <taxon>Pseudomonadota</taxon>
        <taxon>Alphaproteobacteria</taxon>
        <taxon>Rhodospirillales</taxon>
        <taxon>Rhodospirillaceae</taxon>
        <taxon>Magnetospirillum</taxon>
    </lineage>
</organism>
<accession>A0A7C9UW74</accession>
<name>A0A7C9UW74_9PROT</name>
<protein>
    <submittedName>
        <fullName evidence="1">Uncharacterized protein</fullName>
    </submittedName>
</protein>
<proteinExistence type="predicted"/>
<gene>
    <name evidence="1" type="ORF">G4223_18510</name>
</gene>
<evidence type="ECO:0000313" key="1">
    <source>
        <dbReference type="EMBL" id="NFV82107.1"/>
    </source>
</evidence>
<keyword evidence="2" id="KW-1185">Reference proteome</keyword>
<dbReference type="EMBL" id="JAAIYP010000045">
    <property type="protein sequence ID" value="NFV82107.1"/>
    <property type="molecule type" value="Genomic_DNA"/>
</dbReference>
<sequence length="78" mass="8814">MIEQHNTSIPTGSELRADALARLAQARTVLNVLLYDGEYVDKFERLAHEEVVNLIWTAVTLLEQSEDFLGKIKYASAH</sequence>
<comment type="caution">
    <text evidence="1">The sequence shown here is derived from an EMBL/GenBank/DDBJ whole genome shotgun (WGS) entry which is preliminary data.</text>
</comment>
<evidence type="ECO:0000313" key="2">
    <source>
        <dbReference type="Proteomes" id="UP000480684"/>
    </source>
</evidence>
<dbReference type="AlphaFoldDB" id="A0A7C9UW74"/>